<comment type="caution">
    <text evidence="1">The sequence shown here is derived from an EMBL/GenBank/DDBJ whole genome shotgun (WGS) entry which is preliminary data.</text>
</comment>
<dbReference type="Proteomes" id="UP000655225">
    <property type="component" value="Unassembled WGS sequence"/>
</dbReference>
<protein>
    <submittedName>
        <fullName evidence="1">Uncharacterized protein</fullName>
    </submittedName>
</protein>
<dbReference type="AlphaFoldDB" id="A0A834YE46"/>
<sequence length="66" mass="7564">MLIRNKSFSDFNDIRNSLEPEMWRMQSIQGEGFSDTEFEAADIVPSEGTMGGTMDAMKYERSDIYS</sequence>
<reference evidence="1 2" key="1">
    <citation type="submission" date="2020-04" db="EMBL/GenBank/DDBJ databases">
        <title>Plant Genome Project.</title>
        <authorList>
            <person name="Zhang R.-G."/>
        </authorList>
    </citation>
    <scope>NUCLEOTIDE SEQUENCE [LARGE SCALE GENOMIC DNA]</scope>
    <source>
        <strain evidence="1">YNK0</strain>
        <tissue evidence="1">Leaf</tissue>
    </source>
</reference>
<accession>A0A834YE46</accession>
<name>A0A834YE46_TETSI</name>
<keyword evidence="2" id="KW-1185">Reference proteome</keyword>
<gene>
    <name evidence="1" type="ORF">HHK36_029731</name>
</gene>
<dbReference type="EMBL" id="JABCRI010000023">
    <property type="protein sequence ID" value="KAF8378392.1"/>
    <property type="molecule type" value="Genomic_DNA"/>
</dbReference>
<evidence type="ECO:0000313" key="1">
    <source>
        <dbReference type="EMBL" id="KAF8378392.1"/>
    </source>
</evidence>
<proteinExistence type="predicted"/>
<evidence type="ECO:0000313" key="2">
    <source>
        <dbReference type="Proteomes" id="UP000655225"/>
    </source>
</evidence>
<organism evidence="1 2">
    <name type="scientific">Tetracentron sinense</name>
    <name type="common">Spur-leaf</name>
    <dbReference type="NCBI Taxonomy" id="13715"/>
    <lineage>
        <taxon>Eukaryota</taxon>
        <taxon>Viridiplantae</taxon>
        <taxon>Streptophyta</taxon>
        <taxon>Embryophyta</taxon>
        <taxon>Tracheophyta</taxon>
        <taxon>Spermatophyta</taxon>
        <taxon>Magnoliopsida</taxon>
        <taxon>Trochodendrales</taxon>
        <taxon>Trochodendraceae</taxon>
        <taxon>Tetracentron</taxon>
    </lineage>
</organism>